<accession>A0AAN5DFV2</accession>
<feature type="compositionally biased region" description="Basic and acidic residues" evidence="2">
    <location>
        <begin position="57"/>
        <end position="69"/>
    </location>
</feature>
<comment type="caution">
    <text evidence="3">The sequence shown here is derived from an EMBL/GenBank/DDBJ whole genome shotgun (WGS) entry which is preliminary data.</text>
</comment>
<feature type="non-terminal residue" evidence="3">
    <location>
        <position position="1"/>
    </location>
</feature>
<name>A0AAN5DFV2_9BILA</name>
<feature type="coiled-coil region" evidence="1">
    <location>
        <begin position="88"/>
        <end position="115"/>
    </location>
</feature>
<dbReference type="AlphaFoldDB" id="A0AAN5DFV2"/>
<proteinExistence type="predicted"/>
<organism evidence="3 4">
    <name type="scientific">Pristionchus mayeri</name>
    <dbReference type="NCBI Taxonomy" id="1317129"/>
    <lineage>
        <taxon>Eukaryota</taxon>
        <taxon>Metazoa</taxon>
        <taxon>Ecdysozoa</taxon>
        <taxon>Nematoda</taxon>
        <taxon>Chromadorea</taxon>
        <taxon>Rhabditida</taxon>
        <taxon>Rhabditina</taxon>
        <taxon>Diplogasteromorpha</taxon>
        <taxon>Diplogasteroidea</taxon>
        <taxon>Neodiplogasteridae</taxon>
        <taxon>Pristionchus</taxon>
    </lineage>
</organism>
<evidence type="ECO:0000256" key="1">
    <source>
        <dbReference type="SAM" id="Coils"/>
    </source>
</evidence>
<keyword evidence="1" id="KW-0175">Coiled coil</keyword>
<feature type="compositionally biased region" description="Low complexity" evidence="2">
    <location>
        <begin position="144"/>
        <end position="168"/>
    </location>
</feature>
<evidence type="ECO:0000313" key="3">
    <source>
        <dbReference type="EMBL" id="GMR62434.1"/>
    </source>
</evidence>
<dbReference type="EMBL" id="BTRK01000006">
    <property type="protein sequence ID" value="GMR62434.1"/>
    <property type="molecule type" value="Genomic_DNA"/>
</dbReference>
<evidence type="ECO:0000256" key="2">
    <source>
        <dbReference type="SAM" id="MobiDB-lite"/>
    </source>
</evidence>
<dbReference type="Proteomes" id="UP001328107">
    <property type="component" value="Unassembled WGS sequence"/>
</dbReference>
<feature type="region of interest" description="Disordered" evidence="2">
    <location>
        <begin position="45"/>
        <end position="69"/>
    </location>
</feature>
<feature type="region of interest" description="Disordered" evidence="2">
    <location>
        <begin position="126"/>
        <end position="168"/>
    </location>
</feature>
<feature type="non-terminal residue" evidence="3">
    <location>
        <position position="168"/>
    </location>
</feature>
<keyword evidence="4" id="KW-1185">Reference proteome</keyword>
<evidence type="ECO:0000313" key="4">
    <source>
        <dbReference type="Proteomes" id="UP001328107"/>
    </source>
</evidence>
<gene>
    <name evidence="3" type="ORF">PMAYCL1PPCAC_32629</name>
</gene>
<feature type="compositionally biased region" description="Basic residues" evidence="2">
    <location>
        <begin position="133"/>
        <end position="143"/>
    </location>
</feature>
<feature type="compositionally biased region" description="Low complexity" evidence="2">
    <location>
        <begin position="45"/>
        <end position="54"/>
    </location>
</feature>
<sequence>TMAFITPFVSRQYAGVYPIKMEPKHSIITEKFYYYRLPYNSSLQLVESPSSSRRSSQRSDRSSRTDSITELRREIAAAKPQPQRMSEGKSLETLVAEKEQRLAELKRKKQQNIRRRHTMTLRKISEQYETRRLTRRRPRRRLRLTSVATPSDGVSPSSSAGSATSAPE</sequence>
<protein>
    <submittedName>
        <fullName evidence="3">Uncharacterized protein</fullName>
    </submittedName>
</protein>
<reference evidence="4" key="1">
    <citation type="submission" date="2022-10" db="EMBL/GenBank/DDBJ databases">
        <title>Genome assembly of Pristionchus species.</title>
        <authorList>
            <person name="Yoshida K."/>
            <person name="Sommer R.J."/>
        </authorList>
    </citation>
    <scope>NUCLEOTIDE SEQUENCE [LARGE SCALE GENOMIC DNA]</scope>
    <source>
        <strain evidence="4">RS5460</strain>
    </source>
</reference>